<proteinExistence type="predicted"/>
<reference evidence="3 4" key="1">
    <citation type="submission" date="2018-08" db="EMBL/GenBank/DDBJ databases">
        <title>Diversity &amp; Physiological Properties of Lignin-Decomposing Actinobacteria from Soil.</title>
        <authorList>
            <person name="Roh S.G."/>
            <person name="Kim S.B."/>
        </authorList>
    </citation>
    <scope>NUCLEOTIDE SEQUENCE [LARGE SCALE GENOMIC DNA]</scope>
    <source>
        <strain evidence="3 4">MMS17-GH009</strain>
    </source>
</reference>
<accession>A0A372ZLK2</accession>
<protein>
    <submittedName>
        <fullName evidence="3">Serine hydrolase</fullName>
    </submittedName>
</protein>
<evidence type="ECO:0000256" key="1">
    <source>
        <dbReference type="SAM" id="MobiDB-lite"/>
    </source>
</evidence>
<evidence type="ECO:0000259" key="2">
    <source>
        <dbReference type="Pfam" id="PF13354"/>
    </source>
</evidence>
<dbReference type="InterPro" id="IPR000871">
    <property type="entry name" value="Beta-lactam_class-A"/>
</dbReference>
<dbReference type="Gene3D" id="3.40.710.10">
    <property type="entry name" value="DD-peptidase/beta-lactamase superfamily"/>
    <property type="match status" value="1"/>
</dbReference>
<dbReference type="EMBL" id="QVIG01000001">
    <property type="protein sequence ID" value="RGD56444.1"/>
    <property type="molecule type" value="Genomic_DNA"/>
</dbReference>
<name>A0A372ZLK2_9ACTN</name>
<feature type="compositionally biased region" description="Basic and acidic residues" evidence="1">
    <location>
        <begin position="1"/>
        <end position="27"/>
    </location>
</feature>
<feature type="region of interest" description="Disordered" evidence="1">
    <location>
        <begin position="1"/>
        <end position="31"/>
    </location>
</feature>
<gene>
    <name evidence="3" type="ORF">DR950_00350</name>
</gene>
<comment type="caution">
    <text evidence="3">The sequence shown here is derived from an EMBL/GenBank/DDBJ whole genome shotgun (WGS) entry which is preliminary data.</text>
</comment>
<dbReference type="SUPFAM" id="SSF56601">
    <property type="entry name" value="beta-lactamase/transpeptidase-like"/>
    <property type="match status" value="1"/>
</dbReference>
<dbReference type="InterPro" id="IPR012338">
    <property type="entry name" value="Beta-lactam/transpept-like"/>
</dbReference>
<dbReference type="GO" id="GO:0008800">
    <property type="term" value="F:beta-lactamase activity"/>
    <property type="evidence" value="ECO:0007669"/>
    <property type="project" value="InterPro"/>
</dbReference>
<sequence>MTSDRTTADRPAADHPAPDRPAADRTPHGRAARTRIAAAFADAGVTGRLHARDLDTGAEIGLGADTAVSTASVHKLCLLVTLYREAAAGRIDLTRQVDVPAAGRTPGSIGLGAMLDDARLSLRDLAYLTAAVSDNTAADTLWDRIGLDTVNRTMADLGLTRTVAVHKLRDLIAALAEDTGPDSPVDPAVVARLRVLDPAFTNHSTPRDMTTLLAALWHGDACPGDHGTALRRLLGLQVWPHRLASGFPYDDVRVHGKTGTLPTLRHEVGVVEYPDGGRYALAVFTRAAATTITLPAADAAIGTAARLAVDALRAQAAAGRAR</sequence>
<dbReference type="Proteomes" id="UP000263377">
    <property type="component" value="Unassembled WGS sequence"/>
</dbReference>
<evidence type="ECO:0000313" key="3">
    <source>
        <dbReference type="EMBL" id="RGD56444.1"/>
    </source>
</evidence>
<keyword evidence="4" id="KW-1185">Reference proteome</keyword>
<dbReference type="AlphaFoldDB" id="A0A372ZLK2"/>
<feature type="domain" description="Beta-lactamase class A catalytic" evidence="2">
    <location>
        <begin position="49"/>
        <end position="285"/>
    </location>
</feature>
<dbReference type="InterPro" id="IPR045155">
    <property type="entry name" value="Beta-lactam_cat"/>
</dbReference>
<evidence type="ECO:0000313" key="4">
    <source>
        <dbReference type="Proteomes" id="UP000263377"/>
    </source>
</evidence>
<dbReference type="GO" id="GO:0046677">
    <property type="term" value="P:response to antibiotic"/>
    <property type="evidence" value="ECO:0007669"/>
    <property type="project" value="InterPro"/>
</dbReference>
<keyword evidence="3" id="KW-0378">Hydrolase</keyword>
<dbReference type="PANTHER" id="PTHR35333">
    <property type="entry name" value="BETA-LACTAMASE"/>
    <property type="match status" value="1"/>
</dbReference>
<dbReference type="Pfam" id="PF13354">
    <property type="entry name" value="Beta-lactamase2"/>
    <property type="match status" value="1"/>
</dbReference>
<dbReference type="PANTHER" id="PTHR35333:SF3">
    <property type="entry name" value="BETA-LACTAMASE-TYPE TRANSPEPTIDASE FOLD CONTAINING PROTEIN"/>
    <property type="match status" value="1"/>
</dbReference>
<organism evidence="3 4">
    <name type="scientific">Kitasatospora xanthocidica</name>
    <dbReference type="NCBI Taxonomy" id="83382"/>
    <lineage>
        <taxon>Bacteria</taxon>
        <taxon>Bacillati</taxon>
        <taxon>Actinomycetota</taxon>
        <taxon>Actinomycetes</taxon>
        <taxon>Kitasatosporales</taxon>
        <taxon>Streptomycetaceae</taxon>
        <taxon>Kitasatospora</taxon>
    </lineage>
</organism>
<dbReference type="GO" id="GO:0030655">
    <property type="term" value="P:beta-lactam antibiotic catabolic process"/>
    <property type="evidence" value="ECO:0007669"/>
    <property type="project" value="InterPro"/>
</dbReference>